<dbReference type="GeneID" id="115482749"/>
<feature type="region of interest" description="Disordered" evidence="1">
    <location>
        <begin position="1355"/>
        <end position="1382"/>
    </location>
</feature>
<organism evidence="2 3">
    <name type="scientific">Drosophila hydei</name>
    <name type="common">Fruit fly</name>
    <dbReference type="NCBI Taxonomy" id="7224"/>
    <lineage>
        <taxon>Eukaryota</taxon>
        <taxon>Metazoa</taxon>
        <taxon>Ecdysozoa</taxon>
        <taxon>Arthropoda</taxon>
        <taxon>Hexapoda</taxon>
        <taxon>Insecta</taxon>
        <taxon>Pterygota</taxon>
        <taxon>Neoptera</taxon>
        <taxon>Endopterygota</taxon>
        <taxon>Diptera</taxon>
        <taxon>Brachycera</taxon>
        <taxon>Muscomorpha</taxon>
        <taxon>Ephydroidea</taxon>
        <taxon>Drosophilidae</taxon>
        <taxon>Drosophila</taxon>
    </lineage>
</organism>
<feature type="compositionally biased region" description="Polar residues" evidence="1">
    <location>
        <begin position="359"/>
        <end position="382"/>
    </location>
</feature>
<feature type="compositionally biased region" description="Low complexity" evidence="1">
    <location>
        <begin position="1024"/>
        <end position="1038"/>
    </location>
</feature>
<gene>
    <name evidence="3" type="primary">LOC115482749</name>
</gene>
<feature type="compositionally biased region" description="Pro residues" evidence="1">
    <location>
        <begin position="599"/>
        <end position="610"/>
    </location>
</feature>
<dbReference type="Proteomes" id="UP000504633">
    <property type="component" value="Unplaced"/>
</dbReference>
<feature type="region of interest" description="Disordered" evidence="1">
    <location>
        <begin position="168"/>
        <end position="195"/>
    </location>
</feature>
<sequence>MQQTLSYSSSPSPTLISTIAQPIIRSPTDTDTATAAGTATTTAAPAIISVDYSYDPNRIMSPSARSNVSYTAKRDQRGSEIASETLYMEKSSANIQPYSSLFGDPVPPPQPEDYFGTAAFETIRAGSIEIPSSEEDTLVAAVALNTLMGQDNRRRLFSNVPYSTLRAQSQSIPRLQPPDIQILPNSSGGSSSEQLDSPNFLLLTPQDIVNKPDVYECEYEQATQATERTFEEQEAAQTGNRTISDLDWYRPTAQHFAEFSRIPKLRPSSKMVMSMKHEDMPLSPLATMLQDSNGSTSSGEDHLLNNELQQLPARSTTPTMDRNLILSPKQFLQQQQRELLLNERQLLESMRAYGLEKPQTASLQQSQLPESSTDMEEQTQSQILSPVVMKESIATGGEYRVGDTRLHKKSAFTILSVRSPKSSLGHSPSATPVTQRQPAINRHPSLQSTTTSSNAAQPQQQLRPRRKSLTASRLPQLPPSSQPVNDDSPRPSVQFNMTGRYSPSKLAMPTKGILQQRDSLTSSVDTYTPRFQRRDSMGMASSPFGQRIKSLESLPLITQPYRSAIPRLHSSSMELDKEANRFRRSSMELDKETTIIPPGTLPRPLKPNPNPTRKQRGLLGVINKQADDDSPSQPSRSNWLSLDDLTMGAQLAKSTFEPMRIQARRRSSSTSPERRSSTQTASDRRSSNLSSITTSDFSFRRPSTLATLPATTKTGMQRRKSIYHPASKLKSPRRHPLPGKDSKRAKIVKPSTLSPIIGTPNKDSGKESPLHGDAYEAAHRDTPSDLSMRRDSMSRIPVRSRQDSYPNSRSNSPLKDFANLSSLSGRNSRASNSRSPSLTTIRSSFDNQALLEGRLTPTRFNSSRPVSRGPPSRPSSRLAQAKDNSQANSRANSRAESRANSRAESRANSRADSRANSRADSRANSRADSVANSRANSRLSVRSSIRSSSISPSTASRNGRQTKTTPNRRKTVSTSPKGLPPKGMFGRRMSLSPAVKQGKPTPRHERNEAPLSSQRRSSRSLIPTSTSVRRAASKSSSPAKKKPEKPSEKTATPKSKRPTQILFKASPKEKSSKAESAKKKNTAITKPELNLKRNGSKILAKTISKSNQAYKPNKTPAKQQKPEAVQKNSKTDKTASKTNGASGLLKPQVRAATQQNNNKKPNESPATKSMQRESPEKSDTTAAAAAAAAAAATETTADSIKPLAMHVGNAVNAAAEALPAVRNEVNATPAKPGAVKRQPSNMSNLVRMSSRLSLLSNKKRVDSAQNSKVATVPELALEAEVANGQSTPQSGDSLDPTATSADAMDGTTEAQKTVNEHLIDQKSHESESGLAPLTAASPTPSGVTMLAKTHDVAPRLDTADGSNAQRSSPAELQKSPLPPTQPIEASISVLNAIEADAASAQLSAVPEADSERANLQEDHATNLEHPITTAGLGDDFPVDDKRLSPDGQGSTVGSGGIAK</sequence>
<feature type="region of interest" description="Disordered" evidence="1">
    <location>
        <begin position="419"/>
        <end position="520"/>
    </location>
</feature>
<dbReference type="OMA" id="ILNKPDM"/>
<accession>A0A6J2SZD6</accession>
<feature type="compositionally biased region" description="Polar residues" evidence="1">
    <location>
        <begin position="687"/>
        <end position="697"/>
    </location>
</feature>
<feature type="compositionally biased region" description="Polar residues" evidence="1">
    <location>
        <begin position="1360"/>
        <end position="1370"/>
    </location>
</feature>
<evidence type="ECO:0000313" key="3">
    <source>
        <dbReference type="RefSeq" id="XP_030081254.1"/>
    </source>
</evidence>
<feature type="region of interest" description="Disordered" evidence="1">
    <location>
        <begin position="356"/>
        <end position="382"/>
    </location>
</feature>
<feature type="compositionally biased region" description="Basic and acidic residues" evidence="1">
    <location>
        <begin position="893"/>
        <end position="925"/>
    </location>
</feature>
<feature type="compositionally biased region" description="Basic and acidic residues" evidence="1">
    <location>
        <begin position="582"/>
        <end position="593"/>
    </location>
</feature>
<feature type="compositionally biased region" description="Polar residues" evidence="1">
    <location>
        <begin position="803"/>
        <end position="813"/>
    </location>
</feature>
<feature type="compositionally biased region" description="Polar residues" evidence="1">
    <location>
        <begin position="491"/>
        <end position="501"/>
    </location>
</feature>
<feature type="compositionally biased region" description="Polar residues" evidence="1">
    <location>
        <begin position="1151"/>
        <end position="1169"/>
    </location>
</feature>
<dbReference type="KEGG" id="dhe:115482749"/>
<proteinExistence type="predicted"/>
<reference evidence="3" key="1">
    <citation type="submission" date="2025-08" db="UniProtKB">
        <authorList>
            <consortium name="RefSeq"/>
        </authorList>
    </citation>
    <scope>IDENTIFICATION</scope>
    <source>
        <strain evidence="3">15085-1641.00</strain>
        <tissue evidence="3">Whole body</tissue>
    </source>
</reference>
<feature type="compositionally biased region" description="Polar residues" evidence="1">
    <location>
        <begin position="926"/>
        <end position="936"/>
    </location>
</feature>
<feature type="compositionally biased region" description="Basic and acidic residues" evidence="1">
    <location>
        <begin position="1066"/>
        <end position="1078"/>
    </location>
</feature>
<feature type="compositionally biased region" description="Basic and acidic residues" evidence="1">
    <location>
        <begin position="672"/>
        <end position="686"/>
    </location>
</feature>
<feature type="compositionally biased region" description="Polar residues" evidence="1">
    <location>
        <begin position="882"/>
        <end position="892"/>
    </location>
</feature>
<feature type="compositionally biased region" description="Polar residues" evidence="1">
    <location>
        <begin position="419"/>
        <end position="456"/>
    </location>
</feature>
<feature type="compositionally biased region" description="Polar residues" evidence="1">
    <location>
        <begin position="1283"/>
        <end position="1300"/>
    </location>
</feature>
<feature type="region of interest" description="Disordered" evidence="1">
    <location>
        <begin position="1282"/>
        <end position="1304"/>
    </location>
</feature>
<feature type="region of interest" description="Disordered" evidence="1">
    <location>
        <begin position="1401"/>
        <end position="1459"/>
    </location>
</feature>
<feature type="compositionally biased region" description="Basic and acidic residues" evidence="1">
    <location>
        <begin position="1409"/>
        <end position="1422"/>
    </location>
</feature>
<protein>
    <submittedName>
        <fullName evidence="3">Protein stum-like</fullName>
    </submittedName>
</protein>
<keyword evidence="2" id="KW-1185">Reference proteome</keyword>
<feature type="region of interest" description="Disordered" evidence="1">
    <location>
        <begin position="582"/>
        <end position="615"/>
    </location>
</feature>
<evidence type="ECO:0000313" key="2">
    <source>
        <dbReference type="Proteomes" id="UP000504633"/>
    </source>
</evidence>
<dbReference type="OrthoDB" id="361532at2759"/>
<name>A0A6J2SZD6_DROHY</name>
<feature type="compositionally biased region" description="Basic and acidic residues" evidence="1">
    <location>
        <begin position="1170"/>
        <end position="1179"/>
    </location>
</feature>
<feature type="compositionally biased region" description="Gly residues" evidence="1">
    <location>
        <begin position="1450"/>
        <end position="1459"/>
    </location>
</feature>
<feature type="compositionally biased region" description="Polar residues" evidence="1">
    <location>
        <begin position="704"/>
        <end position="715"/>
    </location>
</feature>
<feature type="compositionally biased region" description="Low complexity" evidence="1">
    <location>
        <begin position="937"/>
        <end position="957"/>
    </location>
</feature>
<feature type="compositionally biased region" description="Low complexity" evidence="1">
    <location>
        <begin position="1180"/>
        <end position="1196"/>
    </location>
</feature>
<dbReference type="RefSeq" id="XP_030081254.1">
    <property type="nucleotide sequence ID" value="XM_030225394.1"/>
</dbReference>
<feature type="region of interest" description="Disordered" evidence="1">
    <location>
        <begin position="1321"/>
        <end position="1343"/>
    </location>
</feature>
<evidence type="ECO:0000256" key="1">
    <source>
        <dbReference type="SAM" id="MobiDB-lite"/>
    </source>
</evidence>
<feature type="region of interest" description="Disordered" evidence="1">
    <location>
        <begin position="653"/>
        <end position="1196"/>
    </location>
</feature>
<feature type="compositionally biased region" description="Low complexity" evidence="1">
    <location>
        <begin position="819"/>
        <end position="838"/>
    </location>
</feature>
<feature type="compositionally biased region" description="Low complexity" evidence="1">
    <location>
        <begin position="862"/>
        <end position="877"/>
    </location>
</feature>
<feature type="compositionally biased region" description="Basic and acidic residues" evidence="1">
    <location>
        <begin position="763"/>
        <end position="793"/>
    </location>
</feature>